<dbReference type="GeneID" id="8106374"/>
<sequence length="513" mass="58185">MEVEGLDLVESCVFSLDDCQYAAYPSANDFIPELSGKSGLVMVVLLETYVSCPRDFVQAYVQFALDRDDVFNSHFLKGIIFYGRTAEKASLVGEELGAHILPAAWNTSWTSFIQTPIASDYRRNIPPGPYLLRQGKLWDVYRLYEDHTNAFLVSFKPQILPTRNERLVQLSVQCSRHYSRSIAVPSRLVTTSDTLKSAPIAATISGRMPAQVNGCFSMRPTCGMISTEGMWSGAPQFDTPCIFSRAVADLGRIVSAWYGDKLKETRGTQNYSLIYLTDSTPQNRAQMDVFDRFAQDMESFLRTTVQRLSIKDLWNQKPPIEAAGNTLEEWLHKDVATQSYIFYFWKKIEGFYNDYKIRFGKEPFMPPPHGIDLWEPAKDVTPEQHTDAMNRLQVYRNWLREKIFLPENERVIAIMPLRETADTKFTADVKAGQHLWDPLLLSPILSSPEIVVPIGQLPYLSRISGNIEYLPVSGSIMGTPGSDLDLVHLVNNFWEQVGRPTKILTGKTMFNVV</sequence>
<dbReference type="OMA" id="CGMISTE"/>
<dbReference type="OrthoDB" id="5423360at2759"/>
<proteinExistence type="predicted"/>
<gene>
    <name evidence="1" type="ORF">TSTA_016010</name>
</gene>
<dbReference type="AlphaFoldDB" id="B8ME94"/>
<dbReference type="SUPFAM" id="SSF75304">
    <property type="entry name" value="Amidase signature (AS) enzymes"/>
    <property type="match status" value="1"/>
</dbReference>
<keyword evidence="2" id="KW-1185">Reference proteome</keyword>
<dbReference type="Proteomes" id="UP000001745">
    <property type="component" value="Unassembled WGS sequence"/>
</dbReference>
<dbReference type="InterPro" id="IPR036928">
    <property type="entry name" value="AS_sf"/>
</dbReference>
<evidence type="ECO:0000313" key="1">
    <source>
        <dbReference type="EMBL" id="EED16521.1"/>
    </source>
</evidence>
<dbReference type="EMBL" id="EQ962656">
    <property type="protein sequence ID" value="EED16521.1"/>
    <property type="molecule type" value="Genomic_DNA"/>
</dbReference>
<dbReference type="eggNOG" id="KOG1211">
    <property type="taxonomic scope" value="Eukaryota"/>
</dbReference>
<dbReference type="STRING" id="441959.B8ME94"/>
<protein>
    <submittedName>
        <fullName evidence="1">Uncharacterized protein</fullName>
    </submittedName>
</protein>
<name>B8ME94_TALSN</name>
<reference evidence="2" key="1">
    <citation type="journal article" date="2015" name="Genome Announc.">
        <title>Genome sequence of the AIDS-associated pathogen Penicillium marneffei (ATCC18224) and its near taxonomic relative Talaromyces stipitatus (ATCC10500).</title>
        <authorList>
            <person name="Nierman W.C."/>
            <person name="Fedorova-Abrams N.D."/>
            <person name="Andrianopoulos A."/>
        </authorList>
    </citation>
    <scope>NUCLEOTIDE SEQUENCE [LARGE SCALE GENOMIC DNA]</scope>
    <source>
        <strain evidence="2">ATCC 10500 / CBS 375.48 / QM 6759 / NRRL 1006</strain>
    </source>
</reference>
<evidence type="ECO:0000313" key="2">
    <source>
        <dbReference type="Proteomes" id="UP000001745"/>
    </source>
</evidence>
<organism evidence="1 2">
    <name type="scientific">Talaromyces stipitatus (strain ATCC 10500 / CBS 375.48 / QM 6759 / NRRL 1006)</name>
    <name type="common">Penicillium stipitatum</name>
    <dbReference type="NCBI Taxonomy" id="441959"/>
    <lineage>
        <taxon>Eukaryota</taxon>
        <taxon>Fungi</taxon>
        <taxon>Dikarya</taxon>
        <taxon>Ascomycota</taxon>
        <taxon>Pezizomycotina</taxon>
        <taxon>Eurotiomycetes</taxon>
        <taxon>Eurotiomycetidae</taxon>
        <taxon>Eurotiales</taxon>
        <taxon>Trichocomaceae</taxon>
        <taxon>Talaromyces</taxon>
        <taxon>Talaromyces sect. Talaromyces</taxon>
    </lineage>
</organism>
<dbReference type="RefSeq" id="XP_002483755.1">
    <property type="nucleotide sequence ID" value="XM_002483710.1"/>
</dbReference>
<dbReference type="HOGENOM" id="CLU_020129_2_0_1"/>
<dbReference type="Gene3D" id="3.90.1300.10">
    <property type="entry name" value="Amidase signature (AS) domain"/>
    <property type="match status" value="1"/>
</dbReference>
<accession>B8ME94</accession>
<dbReference type="PhylomeDB" id="B8ME94"/>
<dbReference type="InParanoid" id="B8ME94"/>
<dbReference type="VEuPathDB" id="FungiDB:TSTA_016010"/>